<dbReference type="InterPro" id="IPR001117">
    <property type="entry name" value="Cu-oxidase_2nd"/>
</dbReference>
<keyword evidence="5" id="KW-1133">Transmembrane helix</keyword>
<dbReference type="Pfam" id="PF07731">
    <property type="entry name" value="Cu-oxidase_2"/>
    <property type="match status" value="1"/>
</dbReference>
<dbReference type="AlphaFoldDB" id="A0A9P9BVU1"/>
<dbReference type="PANTHER" id="PTHR11709">
    <property type="entry name" value="MULTI-COPPER OXIDASE"/>
    <property type="match status" value="1"/>
</dbReference>
<keyword evidence="2" id="KW-0479">Metal-binding</keyword>
<dbReference type="InterPro" id="IPR008972">
    <property type="entry name" value="Cupredoxin"/>
</dbReference>
<dbReference type="Proteomes" id="UP000756346">
    <property type="component" value="Unassembled WGS sequence"/>
</dbReference>
<protein>
    <submittedName>
        <fullName evidence="9">Multicopper oxidase</fullName>
    </submittedName>
</protein>
<feature type="domain" description="Plastocyanin-like" evidence="6">
    <location>
        <begin position="261"/>
        <end position="390"/>
    </location>
</feature>
<feature type="domain" description="Plastocyanin-like" evidence="8">
    <location>
        <begin position="135"/>
        <end position="250"/>
    </location>
</feature>
<dbReference type="CDD" id="cd13910">
    <property type="entry name" value="CuRO_3_MCO_like_4"/>
    <property type="match status" value="1"/>
</dbReference>
<evidence type="ECO:0000259" key="8">
    <source>
        <dbReference type="Pfam" id="PF07732"/>
    </source>
</evidence>
<accession>A0A9P9BVU1</accession>
<evidence type="ECO:0000256" key="5">
    <source>
        <dbReference type="SAM" id="Phobius"/>
    </source>
</evidence>
<dbReference type="PANTHER" id="PTHR11709:SF414">
    <property type="entry name" value="ADR239WP"/>
    <property type="match status" value="1"/>
</dbReference>
<keyword evidence="10" id="KW-1185">Reference proteome</keyword>
<dbReference type="RefSeq" id="XP_046014504.1">
    <property type="nucleotide sequence ID" value="XM_046153773.1"/>
</dbReference>
<sequence>MEGVPAGKELIDSHADHACSLNVLPEMRPRNSKSGCWTLLLWIVTVTVTLLGLTGLLLGDVPGLAVKNFGQGAQQSSEPVHDGDVATTQAPSTPHVVVDEVIPASPSWRSHNDYILSQTWDDLSGPAIREYNWTVTDAMFNPDGVYRPMVLINNQFPGPLVEANEGDTIIVHVRNRAVNATSIHFHGMYLNGTSSMDGTIGVTQCPIAPGTDYTYKFTIHGQSGTYWYHAHHSAQATDGLVGPVVVHPKKSINTPTYSSDRIIMIQDHYHNTTSELLMDYLQPGRENEEPVPDSALINGRGFRSCADFPGWHCDDSKLAYPEIQLTRGEKHRLRIINVGAFAEFNVQVDEHPFHVTEVDGTEVVHDEPIHKLAILPAQRYSIVLETHQTTERRHEDHDADETDTPAFWFRAGMLTTCFTGENPHMNPDIRAVVRYVNKGEGPQATVQPNSKPWDDVVDSVCRDLDTAQLRPVDAITPPVADDYITLRASFRIGAWRLSRGFFNETTWHPNITSPLLHRFLDEASNAAEVQEMPWEDSTKLSAAISLASPTFFDPDHELILQTTPGNAVRTVDIAINNFDDGAHPFHLHGHKFFVLTPSLKGAPPATKQDLDTLLQTNYSRILQNPVRRDTVTVAGYEWVVIRVVLDNPGIWALHCHNTWHGESGMAMQIVVRPDEIVRQQRDTEGGLVGDVEREMCRKDGVTKGSRPADSIWFGHF</sequence>
<dbReference type="PROSITE" id="PS00080">
    <property type="entry name" value="MULTICOPPER_OXIDASE2"/>
    <property type="match status" value="1"/>
</dbReference>
<dbReference type="CDD" id="cd13857">
    <property type="entry name" value="CuRO_1_Diphenol_Ox"/>
    <property type="match status" value="1"/>
</dbReference>
<dbReference type="Pfam" id="PF07732">
    <property type="entry name" value="Cu-oxidase_3"/>
    <property type="match status" value="1"/>
</dbReference>
<reference evidence="9" key="1">
    <citation type="journal article" date="2021" name="Nat. Commun.">
        <title>Genetic determinants of endophytism in the Arabidopsis root mycobiome.</title>
        <authorList>
            <person name="Mesny F."/>
            <person name="Miyauchi S."/>
            <person name="Thiergart T."/>
            <person name="Pickel B."/>
            <person name="Atanasova L."/>
            <person name="Karlsson M."/>
            <person name="Huettel B."/>
            <person name="Barry K.W."/>
            <person name="Haridas S."/>
            <person name="Chen C."/>
            <person name="Bauer D."/>
            <person name="Andreopoulos W."/>
            <person name="Pangilinan J."/>
            <person name="LaButti K."/>
            <person name="Riley R."/>
            <person name="Lipzen A."/>
            <person name="Clum A."/>
            <person name="Drula E."/>
            <person name="Henrissat B."/>
            <person name="Kohler A."/>
            <person name="Grigoriev I.V."/>
            <person name="Martin F.M."/>
            <person name="Hacquard S."/>
        </authorList>
    </citation>
    <scope>NUCLEOTIDE SEQUENCE</scope>
    <source>
        <strain evidence="9">MPI-CAGE-CH-0230</strain>
    </source>
</reference>
<keyword evidence="4" id="KW-0186">Copper</keyword>
<dbReference type="InterPro" id="IPR002355">
    <property type="entry name" value="Cu_oxidase_Cu_BS"/>
</dbReference>
<evidence type="ECO:0000256" key="2">
    <source>
        <dbReference type="ARBA" id="ARBA00022723"/>
    </source>
</evidence>
<dbReference type="InterPro" id="IPR045087">
    <property type="entry name" value="Cu-oxidase_fam"/>
</dbReference>
<dbReference type="GeneID" id="70183319"/>
<dbReference type="OrthoDB" id="2121828at2759"/>
<feature type="transmembrane region" description="Helical" evidence="5">
    <location>
        <begin position="37"/>
        <end position="58"/>
    </location>
</feature>
<dbReference type="SUPFAM" id="SSF49503">
    <property type="entry name" value="Cupredoxins"/>
    <property type="match status" value="3"/>
</dbReference>
<keyword evidence="5" id="KW-0472">Membrane</keyword>
<evidence type="ECO:0000256" key="4">
    <source>
        <dbReference type="ARBA" id="ARBA00023008"/>
    </source>
</evidence>
<dbReference type="Gene3D" id="2.60.40.420">
    <property type="entry name" value="Cupredoxins - blue copper proteins"/>
    <property type="match status" value="3"/>
</dbReference>
<keyword evidence="3" id="KW-0560">Oxidoreductase</keyword>
<dbReference type="Pfam" id="PF00394">
    <property type="entry name" value="Cu-oxidase"/>
    <property type="match status" value="1"/>
</dbReference>
<comment type="similarity">
    <text evidence="1">Belongs to the multicopper oxidase family.</text>
</comment>
<proteinExistence type="inferred from homology"/>
<evidence type="ECO:0000259" key="7">
    <source>
        <dbReference type="Pfam" id="PF07731"/>
    </source>
</evidence>
<keyword evidence="5" id="KW-0812">Transmembrane</keyword>
<evidence type="ECO:0000256" key="1">
    <source>
        <dbReference type="ARBA" id="ARBA00010609"/>
    </source>
</evidence>
<name>A0A9P9BVU1_9PEZI</name>
<dbReference type="PROSITE" id="PS00079">
    <property type="entry name" value="MULTICOPPER_OXIDASE1"/>
    <property type="match status" value="1"/>
</dbReference>
<dbReference type="InterPro" id="IPR011707">
    <property type="entry name" value="Cu-oxidase-like_N"/>
</dbReference>
<dbReference type="GO" id="GO:0005507">
    <property type="term" value="F:copper ion binding"/>
    <property type="evidence" value="ECO:0007669"/>
    <property type="project" value="InterPro"/>
</dbReference>
<dbReference type="InterPro" id="IPR033138">
    <property type="entry name" value="Cu_oxidase_CS"/>
</dbReference>
<dbReference type="EMBL" id="JAGTJQ010000004">
    <property type="protein sequence ID" value="KAH7033672.1"/>
    <property type="molecule type" value="Genomic_DNA"/>
</dbReference>
<gene>
    <name evidence="9" type="ORF">B0I36DRAFT_321869</name>
</gene>
<feature type="domain" description="Plastocyanin-like" evidence="7">
    <location>
        <begin position="569"/>
        <end position="674"/>
    </location>
</feature>
<dbReference type="InterPro" id="IPR011706">
    <property type="entry name" value="Cu-oxidase_C"/>
</dbReference>
<evidence type="ECO:0000313" key="9">
    <source>
        <dbReference type="EMBL" id="KAH7033672.1"/>
    </source>
</evidence>
<comment type="caution">
    <text evidence="9">The sequence shown here is derived from an EMBL/GenBank/DDBJ whole genome shotgun (WGS) entry which is preliminary data.</text>
</comment>
<evidence type="ECO:0000313" key="10">
    <source>
        <dbReference type="Proteomes" id="UP000756346"/>
    </source>
</evidence>
<dbReference type="GO" id="GO:0016491">
    <property type="term" value="F:oxidoreductase activity"/>
    <property type="evidence" value="ECO:0007669"/>
    <property type="project" value="UniProtKB-KW"/>
</dbReference>
<organism evidence="9 10">
    <name type="scientific">Microdochium trichocladiopsis</name>
    <dbReference type="NCBI Taxonomy" id="1682393"/>
    <lineage>
        <taxon>Eukaryota</taxon>
        <taxon>Fungi</taxon>
        <taxon>Dikarya</taxon>
        <taxon>Ascomycota</taxon>
        <taxon>Pezizomycotina</taxon>
        <taxon>Sordariomycetes</taxon>
        <taxon>Xylariomycetidae</taxon>
        <taxon>Xylariales</taxon>
        <taxon>Microdochiaceae</taxon>
        <taxon>Microdochium</taxon>
    </lineage>
</organism>
<evidence type="ECO:0000259" key="6">
    <source>
        <dbReference type="Pfam" id="PF00394"/>
    </source>
</evidence>
<evidence type="ECO:0000256" key="3">
    <source>
        <dbReference type="ARBA" id="ARBA00023002"/>
    </source>
</evidence>